<dbReference type="Proteomes" id="UP001148614">
    <property type="component" value="Unassembled WGS sequence"/>
</dbReference>
<organism evidence="1 2">
    <name type="scientific">Xylaria arbuscula</name>
    <dbReference type="NCBI Taxonomy" id="114810"/>
    <lineage>
        <taxon>Eukaryota</taxon>
        <taxon>Fungi</taxon>
        <taxon>Dikarya</taxon>
        <taxon>Ascomycota</taxon>
        <taxon>Pezizomycotina</taxon>
        <taxon>Sordariomycetes</taxon>
        <taxon>Xylariomycetidae</taxon>
        <taxon>Xylariales</taxon>
        <taxon>Xylariaceae</taxon>
        <taxon>Xylaria</taxon>
    </lineage>
</organism>
<accession>A0A9W8NDC6</accession>
<name>A0A9W8NDC6_9PEZI</name>
<proteinExistence type="predicted"/>
<sequence>MDHIPPICGSPYQHIRVPNFCTEPYDGLEFSGYPQRKGWADPVDGSLALSKRSHEARTAFLQTWLFFGVLEEVLGCRIDLGDFVKDGYITTAQLPLHTEAWHGRLLEMSDADRRKQYLTAQACLETARSQCILLLDETATDCPLPSEIYLPLHQDPGRISEQRHAPDLSSDNACFP</sequence>
<keyword evidence="2" id="KW-1185">Reference proteome</keyword>
<protein>
    <submittedName>
        <fullName evidence="1">Uncharacterized protein</fullName>
    </submittedName>
</protein>
<comment type="caution">
    <text evidence="1">The sequence shown here is derived from an EMBL/GenBank/DDBJ whole genome shotgun (WGS) entry which is preliminary data.</text>
</comment>
<reference evidence="1" key="1">
    <citation type="submission" date="2022-07" db="EMBL/GenBank/DDBJ databases">
        <title>Genome Sequence of Xylaria arbuscula.</title>
        <authorList>
            <person name="Buettner E."/>
        </authorList>
    </citation>
    <scope>NUCLEOTIDE SEQUENCE</scope>
    <source>
        <strain evidence="1">VT107</strain>
    </source>
</reference>
<dbReference type="EMBL" id="JANPWZ010001006">
    <property type="protein sequence ID" value="KAJ3569711.1"/>
    <property type="molecule type" value="Genomic_DNA"/>
</dbReference>
<dbReference type="AlphaFoldDB" id="A0A9W8NDC6"/>
<evidence type="ECO:0000313" key="2">
    <source>
        <dbReference type="Proteomes" id="UP001148614"/>
    </source>
</evidence>
<evidence type="ECO:0000313" key="1">
    <source>
        <dbReference type="EMBL" id="KAJ3569711.1"/>
    </source>
</evidence>
<gene>
    <name evidence="1" type="ORF">NPX13_g5991</name>
</gene>